<gene>
    <name evidence="2" type="ORF">G9403_08405</name>
</gene>
<dbReference type="PANTHER" id="PTHR39209:SF2">
    <property type="entry name" value="CYTOPLASMIC PROTEIN"/>
    <property type="match status" value="1"/>
</dbReference>
<reference evidence="2 3" key="1">
    <citation type="submission" date="2020-03" db="EMBL/GenBank/DDBJ databases">
        <title>Comparative genomics of Weissella paramesenteroides.</title>
        <authorList>
            <person name="Kant R."/>
            <person name="Takala T."/>
            <person name="Saris P."/>
        </authorList>
    </citation>
    <scope>NUCLEOTIDE SEQUENCE [LARGE SCALE GENOMIC DNA]</scope>
    <source>
        <strain evidence="2 3">SJ27-4</strain>
    </source>
</reference>
<evidence type="ECO:0000259" key="1">
    <source>
        <dbReference type="SMART" id="SM00873"/>
    </source>
</evidence>
<dbReference type="SUPFAM" id="SSF56037">
    <property type="entry name" value="PheT/TilS domain"/>
    <property type="match status" value="1"/>
</dbReference>
<dbReference type="RefSeq" id="WP_140837670.1">
    <property type="nucleotide sequence ID" value="NZ_CP049940.1"/>
</dbReference>
<accession>A0ABD4XLR0</accession>
<organism evidence="2 3">
    <name type="scientific">Weissella paramesenteroides</name>
    <name type="common">Leuconostoc paramesenteroides</name>
    <dbReference type="NCBI Taxonomy" id="1249"/>
    <lineage>
        <taxon>Bacteria</taxon>
        <taxon>Bacillati</taxon>
        <taxon>Bacillota</taxon>
        <taxon>Bacilli</taxon>
        <taxon>Lactobacillales</taxon>
        <taxon>Lactobacillaceae</taxon>
        <taxon>Weissella</taxon>
    </lineage>
</organism>
<dbReference type="EMBL" id="JAANXN010000011">
    <property type="protein sequence ID" value="MDF8371656.1"/>
    <property type="molecule type" value="Genomic_DNA"/>
</dbReference>
<sequence length="227" mass="25135">MQLNLDPKVTDLGVVIDGVEISGVDNSHYPTELSDYINEEVTKVLANLDADKIKSSPIIQGFFDLHKRIHLPKRNNRPSPETLLKLILKRGELFPINPVVDLYNVISIKSQLALGAHDIDHIAGDVNLRITTGDEKFVPIGANNEPQAIKAGEYGYIDDDNEVICHLETRQVEKTKITPATNHIFYIVQGNTATSQEYVDQVANELLAATTKYLGGQGKLLTIQPLQ</sequence>
<name>A0ABD4XLR0_WEIPA</name>
<keyword evidence="2" id="KW-0436">Ligase</keyword>
<proteinExistence type="predicted"/>
<dbReference type="GO" id="GO:0016874">
    <property type="term" value="F:ligase activity"/>
    <property type="evidence" value="ECO:0007669"/>
    <property type="project" value="UniProtKB-KW"/>
</dbReference>
<evidence type="ECO:0000313" key="3">
    <source>
        <dbReference type="Proteomes" id="UP001215461"/>
    </source>
</evidence>
<dbReference type="InterPro" id="IPR005146">
    <property type="entry name" value="B3/B4_tRNA-bd"/>
</dbReference>
<feature type="domain" description="B3/B4 tRNA-binding" evidence="1">
    <location>
        <begin position="65"/>
        <end position="215"/>
    </location>
</feature>
<evidence type="ECO:0000313" key="2">
    <source>
        <dbReference type="EMBL" id="MDF8371656.1"/>
    </source>
</evidence>
<protein>
    <submittedName>
        <fullName evidence="2">tRNA ligase</fullName>
    </submittedName>
</protein>
<dbReference type="Proteomes" id="UP001215461">
    <property type="component" value="Unassembled WGS sequence"/>
</dbReference>
<dbReference type="PANTHER" id="PTHR39209">
    <property type="match status" value="1"/>
</dbReference>
<dbReference type="AlphaFoldDB" id="A0ABD4XLR0"/>
<dbReference type="Pfam" id="PF03483">
    <property type="entry name" value="B3_4"/>
    <property type="match status" value="1"/>
</dbReference>
<dbReference type="Gene3D" id="3.50.40.10">
    <property type="entry name" value="Phenylalanyl-trna Synthetase, Chain B, domain 3"/>
    <property type="match status" value="1"/>
</dbReference>
<dbReference type="InterPro" id="IPR020825">
    <property type="entry name" value="Phe-tRNA_synthase-like_B3/B4"/>
</dbReference>
<dbReference type="SMART" id="SM00873">
    <property type="entry name" value="B3_4"/>
    <property type="match status" value="1"/>
</dbReference>
<comment type="caution">
    <text evidence="2">The sequence shown here is derived from an EMBL/GenBank/DDBJ whole genome shotgun (WGS) entry which is preliminary data.</text>
</comment>